<feature type="compositionally biased region" description="Basic residues" evidence="1">
    <location>
        <begin position="126"/>
        <end position="139"/>
    </location>
</feature>
<feature type="compositionally biased region" description="Gly residues" evidence="1">
    <location>
        <begin position="10"/>
        <end position="24"/>
    </location>
</feature>
<comment type="caution">
    <text evidence="2">The sequence shown here is derived from an EMBL/GenBank/DDBJ whole genome shotgun (WGS) entry which is preliminary data.</text>
</comment>
<gene>
    <name evidence="2" type="ORF">BASA50_002768</name>
</gene>
<feature type="region of interest" description="Disordered" evidence="1">
    <location>
        <begin position="197"/>
        <end position="227"/>
    </location>
</feature>
<organism evidence="2 3">
    <name type="scientific">Batrachochytrium salamandrivorans</name>
    <dbReference type="NCBI Taxonomy" id="1357716"/>
    <lineage>
        <taxon>Eukaryota</taxon>
        <taxon>Fungi</taxon>
        <taxon>Fungi incertae sedis</taxon>
        <taxon>Chytridiomycota</taxon>
        <taxon>Chytridiomycota incertae sedis</taxon>
        <taxon>Chytridiomycetes</taxon>
        <taxon>Rhizophydiales</taxon>
        <taxon>Rhizophydiales incertae sedis</taxon>
        <taxon>Batrachochytrium</taxon>
    </lineage>
</organism>
<protein>
    <submittedName>
        <fullName evidence="2">Uncharacterized protein</fullName>
    </submittedName>
</protein>
<reference evidence="2 3" key="1">
    <citation type="submission" date="2021-02" db="EMBL/GenBank/DDBJ databases">
        <title>Variation within the Batrachochytrium salamandrivorans European outbreak.</title>
        <authorList>
            <person name="Kelly M."/>
            <person name="Pasmans F."/>
            <person name="Shea T.P."/>
            <person name="Munoz J.F."/>
            <person name="Carranza S."/>
            <person name="Cuomo C.A."/>
            <person name="Martel A."/>
        </authorList>
    </citation>
    <scope>NUCLEOTIDE SEQUENCE [LARGE SCALE GENOMIC DNA]</scope>
    <source>
        <strain evidence="2 3">AMFP18/2</strain>
    </source>
</reference>
<keyword evidence="3" id="KW-1185">Reference proteome</keyword>
<proteinExistence type="predicted"/>
<evidence type="ECO:0000313" key="2">
    <source>
        <dbReference type="EMBL" id="KAH6599837.1"/>
    </source>
</evidence>
<name>A0ABQ8FKG4_9FUNG</name>
<evidence type="ECO:0000256" key="1">
    <source>
        <dbReference type="SAM" id="MobiDB-lite"/>
    </source>
</evidence>
<evidence type="ECO:0000313" key="3">
    <source>
        <dbReference type="Proteomes" id="UP001648503"/>
    </source>
</evidence>
<accession>A0ABQ8FKG4</accession>
<dbReference type="Proteomes" id="UP001648503">
    <property type="component" value="Unassembled WGS sequence"/>
</dbReference>
<sequence>MVITSVNAAGKGGLKGLFKKGGGMTRSESEANLLEKNNPEPEPPQNSLEDESTQVVTWGPLMHNSAPVEPQDLTPTEPASVVAPALQRHRPRQGPSQDSLARGSRPGPSQDPSKDEPRQGPSQKRPVYKVHPKYPKPRKKDPVCDLIVAELRISRDSTWDFDFAFSRLTPDFYKLMKRQSDDGFDNMARMRMTKLRKNNSVVGTSEDEEKEKKEEKEKEEEEERKASASRVEAIQKWIGSHPKSIPDLESIKAEYINLEKNHGEIWARLLSSNCPTEGLKHFSLEYMKKQGYFPKWNFEINLINLDDQ</sequence>
<dbReference type="EMBL" id="JAFCIX010000059">
    <property type="protein sequence ID" value="KAH6599837.1"/>
    <property type="molecule type" value="Genomic_DNA"/>
</dbReference>
<feature type="region of interest" description="Disordered" evidence="1">
    <location>
        <begin position="1"/>
        <end position="140"/>
    </location>
</feature>